<organism evidence="1 2">
    <name type="scientific">Fluviicola taffensis (strain DSM 16823 / NCIMB 13979 / RW262)</name>
    <dbReference type="NCBI Taxonomy" id="755732"/>
    <lineage>
        <taxon>Bacteria</taxon>
        <taxon>Pseudomonadati</taxon>
        <taxon>Bacteroidota</taxon>
        <taxon>Flavobacteriia</taxon>
        <taxon>Flavobacteriales</taxon>
        <taxon>Crocinitomicaceae</taxon>
        <taxon>Fluviicola</taxon>
    </lineage>
</organism>
<proteinExistence type="predicted"/>
<protein>
    <submittedName>
        <fullName evidence="1">Uncharacterized protein</fullName>
    </submittedName>
</protein>
<dbReference type="AlphaFoldDB" id="F2IFV0"/>
<reference evidence="2" key="2">
    <citation type="submission" date="2011-02" db="EMBL/GenBank/DDBJ databases">
        <title>The complete genome of Fluviicola taffensis DSM 16823.</title>
        <authorList>
            <consortium name="US DOE Joint Genome Institute (JGI-PGF)"/>
            <person name="Lucas S."/>
            <person name="Copeland A."/>
            <person name="Lapidus A."/>
            <person name="Bruce D."/>
            <person name="Goodwin L."/>
            <person name="Pitluck S."/>
            <person name="Kyrpides N."/>
            <person name="Mavromatis K."/>
            <person name="Ivanova N."/>
            <person name="Mikhailova N."/>
            <person name="Pagani I."/>
            <person name="Chertkov O."/>
            <person name="Detter J.C."/>
            <person name="Han C."/>
            <person name="Tapia R."/>
            <person name="Land M."/>
            <person name="Hauser L."/>
            <person name="Markowitz V."/>
            <person name="Cheng J.-F."/>
            <person name="Hugenholtz P."/>
            <person name="Woyke T."/>
            <person name="Wu D."/>
            <person name="Tindall B."/>
            <person name="Pomrenke H.G."/>
            <person name="Brambilla E."/>
            <person name="Klenk H.-P."/>
            <person name="Eisen J.A."/>
        </authorList>
    </citation>
    <scope>NUCLEOTIDE SEQUENCE [LARGE SCALE GENOMIC DNA]</scope>
    <source>
        <strain evidence="2">DSM 16823 / RW262 / RW262</strain>
    </source>
</reference>
<dbReference type="OrthoDB" id="1467566at2"/>
<accession>F2IFV0</accession>
<dbReference type="HOGENOM" id="CLU_2000540_0_0_10"/>
<dbReference type="EMBL" id="CP002542">
    <property type="protein sequence ID" value="AEA42558.1"/>
    <property type="molecule type" value="Genomic_DNA"/>
</dbReference>
<evidence type="ECO:0000313" key="2">
    <source>
        <dbReference type="Proteomes" id="UP000007463"/>
    </source>
</evidence>
<dbReference type="RefSeq" id="WP_013685332.1">
    <property type="nucleotide sequence ID" value="NC_015321.1"/>
</dbReference>
<sequence length="124" mass="14498">MINHTLKDDILSISITNKDFSYRISLKKLGNRIDWKIGGKDSENIIIKSVSTWALQLFTKTITDAQYVKQFKDIVQEYCPNNAIHWEDTFMAVKIQNEYNALSKTNQNQNEIIAMLTEKYNLDY</sequence>
<evidence type="ECO:0000313" key="1">
    <source>
        <dbReference type="EMBL" id="AEA42558.1"/>
    </source>
</evidence>
<keyword evidence="2" id="KW-1185">Reference proteome</keyword>
<gene>
    <name evidence="1" type="ordered locus">Fluta_0553</name>
</gene>
<name>F2IFV0_FLUTR</name>
<dbReference type="KEGG" id="fte:Fluta_0553"/>
<dbReference type="Proteomes" id="UP000007463">
    <property type="component" value="Chromosome"/>
</dbReference>
<reference evidence="1 2" key="1">
    <citation type="journal article" date="2011" name="Stand. Genomic Sci.">
        <title>Complete genome sequence of the gliding freshwater bacterium Fluviicola taffensis type strain (RW262).</title>
        <authorList>
            <person name="Woyke T."/>
            <person name="Chertkov O."/>
            <person name="Lapidus A."/>
            <person name="Nolan M."/>
            <person name="Lucas S."/>
            <person name="Del Rio T.G."/>
            <person name="Tice H."/>
            <person name="Cheng J.F."/>
            <person name="Tapia R."/>
            <person name="Han C."/>
            <person name="Goodwin L."/>
            <person name="Pitluck S."/>
            <person name="Liolios K."/>
            <person name="Pagani I."/>
            <person name="Ivanova N."/>
            <person name="Huntemann M."/>
            <person name="Mavromatis K."/>
            <person name="Mikhailova N."/>
            <person name="Pati A."/>
            <person name="Chen A."/>
            <person name="Palaniappan K."/>
            <person name="Land M."/>
            <person name="Hauser L."/>
            <person name="Brambilla E.M."/>
            <person name="Rohde M."/>
            <person name="Mwirichia R."/>
            <person name="Sikorski J."/>
            <person name="Tindall B.J."/>
            <person name="Goker M."/>
            <person name="Bristow J."/>
            <person name="Eisen J.A."/>
            <person name="Markowitz V."/>
            <person name="Hugenholtz P."/>
            <person name="Klenk H.P."/>
            <person name="Kyrpides N.C."/>
        </authorList>
    </citation>
    <scope>NUCLEOTIDE SEQUENCE [LARGE SCALE GENOMIC DNA]</scope>
    <source>
        <strain evidence="2">DSM 16823 / RW262 / RW262</strain>
    </source>
</reference>